<keyword evidence="6" id="KW-1185">Reference proteome</keyword>
<evidence type="ECO:0000313" key="5">
    <source>
        <dbReference type="EMBL" id="AWW42022.1"/>
    </source>
</evidence>
<feature type="domain" description="Peptidoglycan binding-like" evidence="3">
    <location>
        <begin position="140"/>
        <end position="185"/>
    </location>
</feature>
<reference evidence="4 6" key="1">
    <citation type="journal article" date="2019" name="Int. J. Syst. Evol. Microbiol.">
        <title>Streptomyces cadmiisoli sp. nov., a novel actinomycete isolated from cadmium-contaminated soil.</title>
        <authorList>
            <person name="Li K."/>
            <person name="Tang X."/>
            <person name="Zhao J."/>
            <person name="Guo Y."/>
            <person name="Tang Y."/>
            <person name="Gao J."/>
        </authorList>
    </citation>
    <scope>NUCLEOTIDE SEQUENCE [LARGE SCALE GENOMIC DNA]</scope>
    <source>
        <strain evidence="4 6">ZFG47</strain>
    </source>
</reference>
<evidence type="ECO:0000313" key="4">
    <source>
        <dbReference type="EMBL" id="AWW35417.1"/>
    </source>
</evidence>
<dbReference type="KEGG" id="scad:DN051_00875"/>
<dbReference type="Gene3D" id="2.40.420.20">
    <property type="match status" value="1"/>
</dbReference>
<feature type="transmembrane region" description="Helical" evidence="2">
    <location>
        <begin position="24"/>
        <end position="45"/>
    </location>
</feature>
<dbReference type="GO" id="GO:1990281">
    <property type="term" value="C:efflux pump complex"/>
    <property type="evidence" value="ECO:0007669"/>
    <property type="project" value="TreeGrafter"/>
</dbReference>
<feature type="compositionally biased region" description="Basic and acidic residues" evidence="1">
    <location>
        <begin position="1"/>
        <end position="18"/>
    </location>
</feature>
<protein>
    <submittedName>
        <fullName evidence="4">Peptidoglycan-binding protein</fullName>
    </submittedName>
</protein>
<dbReference type="InterPro" id="IPR036366">
    <property type="entry name" value="PGBDSf"/>
</dbReference>
<dbReference type="GO" id="GO:0015562">
    <property type="term" value="F:efflux transmembrane transporter activity"/>
    <property type="evidence" value="ECO:0007669"/>
    <property type="project" value="TreeGrafter"/>
</dbReference>
<dbReference type="KEGG" id="scad:DN051_39935"/>
<dbReference type="AlphaFoldDB" id="A0A2Z4IRK5"/>
<dbReference type="Gene3D" id="1.10.101.10">
    <property type="entry name" value="PGBD-like superfamily/PGBD"/>
    <property type="match status" value="1"/>
</dbReference>
<dbReference type="EMBL" id="CP030073">
    <property type="protein sequence ID" value="AWW35417.1"/>
    <property type="molecule type" value="Genomic_DNA"/>
</dbReference>
<sequence length="371" mass="38494">MTVEHSSGEPGHESEPRRLGRKRVLAIAAVTGIALGAAATSMTILSEDGSAEQTGQKQVANTALVERKTLQETITSPGSLSYSEASPLTAGRSGTITRLPDAGSKVRLGGVLHSIDNEPLVLLHGRLPVWRAFESGMSDGPDVRQLERGLQTLGHFTGTPDAHFDWHTTVAILHWQDAINVKETGSIQRGRIVFAPGDVRVAETVAHLGDEVAAGTPVLKLSGLEKIVTVDLKAADQTVAEVGGKVTVNLPGGKTTTGTISGVGVPRQRKDSEEKAVTVPVSITLDRPADAGTLQEVSMLVDFPTASREDVLAVPVAALIALPDGGYGVEVAGDAGTTRTVMVKTGLFAGGSVEVTGDGLHAGQKVVVPTV</sequence>
<dbReference type="SUPFAM" id="SSF47090">
    <property type="entry name" value="PGBD-like"/>
    <property type="match status" value="1"/>
</dbReference>
<dbReference type="EMBL" id="CP030073">
    <property type="protein sequence ID" value="AWW42022.1"/>
    <property type="molecule type" value="Genomic_DNA"/>
</dbReference>
<dbReference type="PANTHER" id="PTHR30469:SF15">
    <property type="entry name" value="HLYD FAMILY OF SECRETION PROTEINS"/>
    <property type="match status" value="1"/>
</dbReference>
<keyword evidence="2" id="KW-1133">Transmembrane helix</keyword>
<evidence type="ECO:0000256" key="1">
    <source>
        <dbReference type="SAM" id="MobiDB-lite"/>
    </source>
</evidence>
<dbReference type="InterPro" id="IPR036365">
    <property type="entry name" value="PGBD-like_sf"/>
</dbReference>
<dbReference type="RefSeq" id="WP_112437607.1">
    <property type="nucleotide sequence ID" value="NZ_CP030073.1"/>
</dbReference>
<proteinExistence type="predicted"/>
<feature type="region of interest" description="Disordered" evidence="1">
    <location>
        <begin position="75"/>
        <end position="95"/>
    </location>
</feature>
<dbReference type="Pfam" id="PF01471">
    <property type="entry name" value="PG_binding_1"/>
    <property type="match status" value="1"/>
</dbReference>
<keyword evidence="2" id="KW-0472">Membrane</keyword>
<dbReference type="Proteomes" id="UP000249616">
    <property type="component" value="Chromosome"/>
</dbReference>
<organism evidence="4 6">
    <name type="scientific">Streptomyces cadmiisoli</name>
    <dbReference type="NCBI Taxonomy" id="2184053"/>
    <lineage>
        <taxon>Bacteria</taxon>
        <taxon>Bacillati</taxon>
        <taxon>Actinomycetota</taxon>
        <taxon>Actinomycetes</taxon>
        <taxon>Kitasatosporales</taxon>
        <taxon>Streptomycetaceae</taxon>
        <taxon>Streptomyces</taxon>
        <taxon>Streptomyces aurantiacus group</taxon>
    </lineage>
</organism>
<keyword evidence="2" id="KW-0812">Transmembrane</keyword>
<dbReference type="InterPro" id="IPR002477">
    <property type="entry name" value="Peptidoglycan-bd-like"/>
</dbReference>
<evidence type="ECO:0000259" key="3">
    <source>
        <dbReference type="Pfam" id="PF01471"/>
    </source>
</evidence>
<gene>
    <name evidence="4" type="ORF">DN051_00875</name>
    <name evidence="5" type="ORF">DN051_39935</name>
</gene>
<evidence type="ECO:0000313" key="6">
    <source>
        <dbReference type="Proteomes" id="UP000249616"/>
    </source>
</evidence>
<accession>A0A2Z4IRK5</accession>
<name>A0A2Z4IRK5_9ACTN</name>
<evidence type="ECO:0000256" key="2">
    <source>
        <dbReference type="SAM" id="Phobius"/>
    </source>
</evidence>
<feature type="region of interest" description="Disordered" evidence="1">
    <location>
        <begin position="1"/>
        <end position="20"/>
    </location>
</feature>
<dbReference type="PANTHER" id="PTHR30469">
    <property type="entry name" value="MULTIDRUG RESISTANCE PROTEIN MDTA"/>
    <property type="match status" value="1"/>
</dbReference>